<dbReference type="PANTHER" id="PTHR43791">
    <property type="entry name" value="PERMEASE-RELATED"/>
    <property type="match status" value="1"/>
</dbReference>
<evidence type="ECO:0000256" key="7">
    <source>
        <dbReference type="SAM" id="Phobius"/>
    </source>
</evidence>
<name>A0A3A2ZXR8_9EURO</name>
<feature type="transmembrane region" description="Helical" evidence="7">
    <location>
        <begin position="373"/>
        <end position="394"/>
    </location>
</feature>
<evidence type="ECO:0000313" key="9">
    <source>
        <dbReference type="EMBL" id="RJE27520.1"/>
    </source>
</evidence>
<accession>A0A3A2ZXR8</accession>
<organism evidence="9 10">
    <name type="scientific">Aspergillus sclerotialis</name>
    <dbReference type="NCBI Taxonomy" id="2070753"/>
    <lineage>
        <taxon>Eukaryota</taxon>
        <taxon>Fungi</taxon>
        <taxon>Dikarya</taxon>
        <taxon>Ascomycota</taxon>
        <taxon>Pezizomycotina</taxon>
        <taxon>Eurotiomycetes</taxon>
        <taxon>Eurotiomycetidae</taxon>
        <taxon>Eurotiales</taxon>
        <taxon>Aspergillaceae</taxon>
        <taxon>Aspergillus</taxon>
        <taxon>Aspergillus subgen. Polypaecilum</taxon>
    </lineage>
</organism>
<dbReference type="GO" id="GO:0022857">
    <property type="term" value="F:transmembrane transporter activity"/>
    <property type="evidence" value="ECO:0007669"/>
    <property type="project" value="InterPro"/>
</dbReference>
<feature type="transmembrane region" description="Helical" evidence="7">
    <location>
        <begin position="176"/>
        <end position="198"/>
    </location>
</feature>
<protein>
    <submittedName>
        <fullName evidence="9">MFS transporter</fullName>
    </submittedName>
</protein>
<proteinExistence type="inferred from homology"/>
<evidence type="ECO:0000256" key="2">
    <source>
        <dbReference type="ARBA" id="ARBA00008335"/>
    </source>
</evidence>
<dbReference type="FunFam" id="1.20.1250.20:FF:000013">
    <property type="entry name" value="MFS general substrate transporter"/>
    <property type="match status" value="1"/>
</dbReference>
<evidence type="ECO:0000259" key="8">
    <source>
        <dbReference type="PROSITE" id="PS50850"/>
    </source>
</evidence>
<gene>
    <name evidence="9" type="ORF">PHISCL_00106</name>
</gene>
<feature type="transmembrane region" description="Helical" evidence="7">
    <location>
        <begin position="406"/>
        <end position="427"/>
    </location>
</feature>
<feature type="transmembrane region" description="Helical" evidence="7">
    <location>
        <begin position="439"/>
        <end position="460"/>
    </location>
</feature>
<feature type="transmembrane region" description="Helical" evidence="7">
    <location>
        <begin position="282"/>
        <end position="304"/>
    </location>
</feature>
<feature type="transmembrane region" description="Helical" evidence="7">
    <location>
        <begin position="347"/>
        <end position="367"/>
    </location>
</feature>
<feature type="transmembrane region" description="Helical" evidence="7">
    <location>
        <begin position="115"/>
        <end position="132"/>
    </location>
</feature>
<dbReference type="InterPro" id="IPR036259">
    <property type="entry name" value="MFS_trans_sf"/>
</dbReference>
<keyword evidence="5 7" id="KW-1133">Transmembrane helix</keyword>
<evidence type="ECO:0000256" key="1">
    <source>
        <dbReference type="ARBA" id="ARBA00004141"/>
    </source>
</evidence>
<evidence type="ECO:0000256" key="3">
    <source>
        <dbReference type="ARBA" id="ARBA00022448"/>
    </source>
</evidence>
<comment type="caution">
    <text evidence="9">The sequence shown here is derived from an EMBL/GenBank/DDBJ whole genome shotgun (WGS) entry which is preliminary data.</text>
</comment>
<dbReference type="Proteomes" id="UP000266188">
    <property type="component" value="Unassembled WGS sequence"/>
</dbReference>
<dbReference type="PROSITE" id="PS50850">
    <property type="entry name" value="MFS"/>
    <property type="match status" value="1"/>
</dbReference>
<feature type="transmembrane region" description="Helical" evidence="7">
    <location>
        <begin position="210"/>
        <end position="232"/>
    </location>
</feature>
<keyword evidence="4 7" id="KW-0812">Transmembrane</keyword>
<dbReference type="OrthoDB" id="2250022at2759"/>
<feature type="transmembrane region" description="Helical" evidence="7">
    <location>
        <begin position="138"/>
        <end position="164"/>
    </location>
</feature>
<dbReference type="GO" id="GO:0016020">
    <property type="term" value="C:membrane"/>
    <property type="evidence" value="ECO:0007669"/>
    <property type="project" value="UniProtKB-SubCell"/>
</dbReference>
<keyword evidence="6 7" id="KW-0472">Membrane</keyword>
<evidence type="ECO:0000256" key="4">
    <source>
        <dbReference type="ARBA" id="ARBA00022692"/>
    </source>
</evidence>
<dbReference type="Pfam" id="PF07690">
    <property type="entry name" value="MFS_1"/>
    <property type="match status" value="1"/>
</dbReference>
<keyword evidence="10" id="KW-1185">Reference proteome</keyword>
<dbReference type="InterPro" id="IPR020846">
    <property type="entry name" value="MFS_dom"/>
</dbReference>
<evidence type="ECO:0000256" key="6">
    <source>
        <dbReference type="ARBA" id="ARBA00023136"/>
    </source>
</evidence>
<dbReference type="InterPro" id="IPR011701">
    <property type="entry name" value="MFS"/>
</dbReference>
<feature type="transmembrane region" description="Helical" evidence="7">
    <location>
        <begin position="45"/>
        <end position="62"/>
    </location>
</feature>
<dbReference type="SUPFAM" id="SSF103473">
    <property type="entry name" value="MFS general substrate transporter"/>
    <property type="match status" value="1"/>
</dbReference>
<sequence length="510" mass="57525">MADRDFITDQEAMGEKGHMTHEEVVHLSALSEEEKKLEKKLRLKIDTLIMPLVILVYLMNYIDRNNYAAAKLQGLKDDLSIDEQQYQTGLSILFVGYILMQVPSNLLLNYMGRPSLYLGFFVCAWGLVSALTSQVTNYGGIVACRFILGFVEAPFFAGVLFYLSKWYTKKELALRMSIFYSGSLLSGAFGNLIAAGILQGLAGKRGISAWQWLYIIEGAITCTIGLIICLVLPDFPDTWRLLSPELKSVANRRLAIDAAEADTDEGGGMSQMRGMKLAFMDVKTYVLALAYMAITGGSGFQNYFPTLTKTITDNEIVALLLVAPPYVFMVVYSLAHSLLSDRFGKRFWFFIYPIPITIVGFIVFMTTESFAPRYVSMFLMIFIFAQFGTFFSWISNAIPRPPAKRAAAYAFINSVGNSASIWTPYTYREGDEPYYRPAMGVNIALQGIGFLCALFMFFHLRHLNKRQERLEDEDVQLTEREMARLQHTADVEGIDIGAARRLQKGFRYMI</sequence>
<dbReference type="PANTHER" id="PTHR43791:SF78">
    <property type="entry name" value="TRANSPORTER, PUTATIVE (AFU_ORTHOLOGUE AFUA_3G01370)-RELATED"/>
    <property type="match status" value="1"/>
</dbReference>
<evidence type="ECO:0000313" key="10">
    <source>
        <dbReference type="Proteomes" id="UP000266188"/>
    </source>
</evidence>
<comment type="subcellular location">
    <subcellularLocation>
        <location evidence="1">Membrane</location>
        <topology evidence="1">Multi-pass membrane protein</topology>
    </subcellularLocation>
</comment>
<feature type="transmembrane region" description="Helical" evidence="7">
    <location>
        <begin position="89"/>
        <end position="108"/>
    </location>
</feature>
<feature type="transmembrane region" description="Helical" evidence="7">
    <location>
        <begin position="316"/>
        <end position="335"/>
    </location>
</feature>
<reference evidence="10" key="1">
    <citation type="submission" date="2017-02" db="EMBL/GenBank/DDBJ databases">
        <authorList>
            <person name="Tafer H."/>
            <person name="Lopandic K."/>
        </authorList>
    </citation>
    <scope>NUCLEOTIDE SEQUENCE [LARGE SCALE GENOMIC DNA]</scope>
    <source>
        <strain evidence="10">CBS 366.77</strain>
    </source>
</reference>
<keyword evidence="3" id="KW-0813">Transport</keyword>
<feature type="domain" description="Major facilitator superfamily (MFS) profile" evidence="8">
    <location>
        <begin position="49"/>
        <end position="464"/>
    </location>
</feature>
<dbReference type="EMBL" id="MVGC01000002">
    <property type="protein sequence ID" value="RJE27520.1"/>
    <property type="molecule type" value="Genomic_DNA"/>
</dbReference>
<dbReference type="Gene3D" id="1.20.1250.20">
    <property type="entry name" value="MFS general substrate transporter like domains"/>
    <property type="match status" value="2"/>
</dbReference>
<dbReference type="AlphaFoldDB" id="A0A3A2ZXR8"/>
<evidence type="ECO:0000256" key="5">
    <source>
        <dbReference type="ARBA" id="ARBA00022989"/>
    </source>
</evidence>
<dbReference type="FunFam" id="1.20.1250.20:FF:000057">
    <property type="entry name" value="MFS general substrate transporter"/>
    <property type="match status" value="1"/>
</dbReference>
<comment type="similarity">
    <text evidence="2">Belongs to the major facilitator superfamily.</text>
</comment>